<dbReference type="Proteomes" id="UP000033607">
    <property type="component" value="Unassembled WGS sequence"/>
</dbReference>
<organism evidence="2 3">
    <name type="scientific">Limnoraphis robusta CS-951</name>
    <dbReference type="NCBI Taxonomy" id="1637645"/>
    <lineage>
        <taxon>Bacteria</taxon>
        <taxon>Bacillati</taxon>
        <taxon>Cyanobacteriota</taxon>
        <taxon>Cyanophyceae</taxon>
        <taxon>Oscillatoriophycideae</taxon>
        <taxon>Oscillatoriales</taxon>
        <taxon>Sirenicapillariaceae</taxon>
        <taxon>Limnoraphis</taxon>
    </lineage>
</organism>
<dbReference type="AlphaFoldDB" id="A0A0F5YE20"/>
<evidence type="ECO:0000256" key="1">
    <source>
        <dbReference type="SAM" id="Phobius"/>
    </source>
</evidence>
<keyword evidence="1" id="KW-0472">Membrane</keyword>
<accession>A0A0F5YE20</accession>
<gene>
    <name evidence="2" type="ORF">WN50_16680</name>
</gene>
<reference evidence="2 3" key="1">
    <citation type="submission" date="2015-06" db="EMBL/GenBank/DDBJ databases">
        <title>Draft genome assembly of filamentous brackish cyanobacterium Limnoraphis robusta strain CS-951.</title>
        <authorList>
            <person name="Willis A."/>
            <person name="Parks M."/>
            <person name="Burford M.A."/>
        </authorList>
    </citation>
    <scope>NUCLEOTIDE SEQUENCE [LARGE SCALE GENOMIC DNA]</scope>
    <source>
        <strain evidence="2 3">CS-951</strain>
    </source>
</reference>
<proteinExistence type="predicted"/>
<protein>
    <submittedName>
        <fullName evidence="2">Uncharacterized protein</fullName>
    </submittedName>
</protein>
<name>A0A0F5YE20_9CYAN</name>
<feature type="transmembrane region" description="Helical" evidence="1">
    <location>
        <begin position="12"/>
        <end position="34"/>
    </location>
</feature>
<comment type="caution">
    <text evidence="2">The sequence shown here is derived from an EMBL/GenBank/DDBJ whole genome shotgun (WGS) entry which is preliminary data.</text>
</comment>
<evidence type="ECO:0000313" key="2">
    <source>
        <dbReference type="EMBL" id="KKD37018.1"/>
    </source>
</evidence>
<evidence type="ECO:0000313" key="3">
    <source>
        <dbReference type="Proteomes" id="UP000033607"/>
    </source>
</evidence>
<dbReference type="EMBL" id="LATL02000186">
    <property type="protein sequence ID" value="KKD37018.1"/>
    <property type="molecule type" value="Genomic_DNA"/>
</dbReference>
<keyword evidence="1" id="KW-0812">Transmembrane</keyword>
<keyword evidence="1" id="KW-1133">Transmembrane helix</keyword>
<sequence length="93" mass="10792">MKQFIIRIHNTIIRGILLLILYPLSLLTIGQLAFIEPMNNSVIASPSLSVENAVAFEQTVTSEHYFPSRITRFKNIRRLRRNQTQKHKVFNLA</sequence>